<dbReference type="InterPro" id="IPR013210">
    <property type="entry name" value="LRR_N_plant-typ"/>
</dbReference>
<proteinExistence type="predicted"/>
<organism evidence="4">
    <name type="scientific">Opuntia streptacantha</name>
    <name type="common">Prickly pear cactus</name>
    <name type="synonym">Opuntia cardona</name>
    <dbReference type="NCBI Taxonomy" id="393608"/>
    <lineage>
        <taxon>Eukaryota</taxon>
        <taxon>Viridiplantae</taxon>
        <taxon>Streptophyta</taxon>
        <taxon>Embryophyta</taxon>
        <taxon>Tracheophyta</taxon>
        <taxon>Spermatophyta</taxon>
        <taxon>Magnoliopsida</taxon>
        <taxon>eudicotyledons</taxon>
        <taxon>Gunneridae</taxon>
        <taxon>Pentapetalae</taxon>
        <taxon>Caryophyllales</taxon>
        <taxon>Cactineae</taxon>
        <taxon>Cactaceae</taxon>
        <taxon>Opuntioideae</taxon>
        <taxon>Opuntia</taxon>
    </lineage>
</organism>
<reference evidence="4" key="2">
    <citation type="submission" date="2020-07" db="EMBL/GenBank/DDBJ databases">
        <authorList>
            <person name="Vera ALvarez R."/>
            <person name="Arias-Moreno D.M."/>
            <person name="Jimenez-Jacinto V."/>
            <person name="Jimenez-Bremont J.F."/>
            <person name="Swaminathan K."/>
            <person name="Moose S.P."/>
            <person name="Guerrero-Gonzalez M.L."/>
            <person name="Marino-Ramirez L."/>
            <person name="Landsman D."/>
            <person name="Rodriguez-Kessler M."/>
            <person name="Delgado-Sanchez P."/>
        </authorList>
    </citation>
    <scope>NUCLEOTIDE SEQUENCE</scope>
    <source>
        <tissue evidence="4">Cladode</tissue>
    </source>
</reference>
<reference evidence="4" key="1">
    <citation type="journal article" date="2013" name="J. Plant Res.">
        <title>Effect of fungi and light on seed germination of three Opuntia species from semiarid lands of central Mexico.</title>
        <authorList>
            <person name="Delgado-Sanchez P."/>
            <person name="Jimenez-Bremont J.F."/>
            <person name="Guerrero-Gonzalez Mde L."/>
            <person name="Flores J."/>
        </authorList>
    </citation>
    <scope>NUCLEOTIDE SEQUENCE</scope>
    <source>
        <tissue evidence="4">Cladode</tissue>
    </source>
</reference>
<evidence type="ECO:0000256" key="1">
    <source>
        <dbReference type="ARBA" id="ARBA00022614"/>
    </source>
</evidence>
<keyword evidence="1" id="KW-0433">Leucine-rich repeat</keyword>
<accession>A0A7C9EHX2</accession>
<keyword evidence="2" id="KW-0677">Repeat</keyword>
<dbReference type="EMBL" id="GISG01241736">
    <property type="protein sequence ID" value="MBA4668902.1"/>
    <property type="molecule type" value="Transcribed_RNA"/>
</dbReference>
<evidence type="ECO:0000256" key="2">
    <source>
        <dbReference type="ARBA" id="ARBA00022737"/>
    </source>
</evidence>
<dbReference type="Pfam" id="PF08263">
    <property type="entry name" value="LRRNT_2"/>
    <property type="match status" value="1"/>
</dbReference>
<evidence type="ECO:0000313" key="4">
    <source>
        <dbReference type="EMBL" id="MBA4668902.1"/>
    </source>
</evidence>
<dbReference type="AlphaFoldDB" id="A0A7C9EHX2"/>
<feature type="domain" description="Leucine-rich repeat-containing N-terminal plant-type" evidence="3">
    <location>
        <begin position="18"/>
        <end position="59"/>
    </location>
</feature>
<evidence type="ECO:0000259" key="3">
    <source>
        <dbReference type="Pfam" id="PF08263"/>
    </source>
</evidence>
<dbReference type="InterPro" id="IPR032675">
    <property type="entry name" value="LRR_dom_sf"/>
</dbReference>
<dbReference type="Gene3D" id="3.80.10.10">
    <property type="entry name" value="Ribonuclease Inhibitor"/>
    <property type="match status" value="1"/>
</dbReference>
<name>A0A7C9EHX2_OPUST</name>
<sequence length="119" mass="13358">MMMIVFGLQGNSCWGCLTQEKAALLHLKALFEVAQHDLLASWTDTEKSDCCDGWEGVACGSNGRVFSLSLPKRYDDAWDDYDTSFKQLFDASVLLPFQDIQELHLSRNGIFAWTEAEGT</sequence>
<protein>
    <recommendedName>
        <fullName evidence="3">Leucine-rich repeat-containing N-terminal plant-type domain-containing protein</fullName>
    </recommendedName>
</protein>